<accession>A0AAU9LXJ6</accession>
<dbReference type="Proteomes" id="UP001157418">
    <property type="component" value="Unassembled WGS sequence"/>
</dbReference>
<evidence type="ECO:0000313" key="4">
    <source>
        <dbReference type="Proteomes" id="UP001157418"/>
    </source>
</evidence>
<keyword evidence="4" id="KW-1185">Reference proteome</keyword>
<evidence type="ECO:0000256" key="1">
    <source>
        <dbReference type="SAM" id="MobiDB-lite"/>
    </source>
</evidence>
<organism evidence="3 4">
    <name type="scientific">Lactuca virosa</name>
    <dbReference type="NCBI Taxonomy" id="75947"/>
    <lineage>
        <taxon>Eukaryota</taxon>
        <taxon>Viridiplantae</taxon>
        <taxon>Streptophyta</taxon>
        <taxon>Embryophyta</taxon>
        <taxon>Tracheophyta</taxon>
        <taxon>Spermatophyta</taxon>
        <taxon>Magnoliopsida</taxon>
        <taxon>eudicotyledons</taxon>
        <taxon>Gunneridae</taxon>
        <taxon>Pentapetalae</taxon>
        <taxon>asterids</taxon>
        <taxon>campanulids</taxon>
        <taxon>Asterales</taxon>
        <taxon>Asteraceae</taxon>
        <taxon>Cichorioideae</taxon>
        <taxon>Cichorieae</taxon>
        <taxon>Lactucinae</taxon>
        <taxon>Lactuca</taxon>
    </lineage>
</organism>
<proteinExistence type="predicted"/>
<name>A0AAU9LXJ6_9ASTR</name>
<reference evidence="3 4" key="1">
    <citation type="submission" date="2022-01" db="EMBL/GenBank/DDBJ databases">
        <authorList>
            <person name="Xiong W."/>
            <person name="Schranz E."/>
        </authorList>
    </citation>
    <scope>NUCLEOTIDE SEQUENCE [LARGE SCALE GENOMIC DNA]</scope>
</reference>
<feature type="compositionally biased region" description="Polar residues" evidence="1">
    <location>
        <begin position="23"/>
        <end position="43"/>
    </location>
</feature>
<keyword evidence="2" id="KW-0472">Membrane</keyword>
<gene>
    <name evidence="3" type="ORF">LVIROSA_LOCUS6635</name>
</gene>
<comment type="caution">
    <text evidence="3">The sequence shown here is derived from an EMBL/GenBank/DDBJ whole genome shotgun (WGS) entry which is preliminary data.</text>
</comment>
<dbReference type="EMBL" id="CAKMRJ010000224">
    <property type="protein sequence ID" value="CAH1419077.1"/>
    <property type="molecule type" value="Genomic_DNA"/>
</dbReference>
<keyword evidence="2" id="KW-1133">Transmembrane helix</keyword>
<evidence type="ECO:0000313" key="3">
    <source>
        <dbReference type="EMBL" id="CAH1419077.1"/>
    </source>
</evidence>
<feature type="transmembrane region" description="Helical" evidence="2">
    <location>
        <begin position="88"/>
        <end position="106"/>
    </location>
</feature>
<dbReference type="AlphaFoldDB" id="A0AAU9LXJ6"/>
<protein>
    <submittedName>
        <fullName evidence="3">Uncharacterized protein</fullName>
    </submittedName>
</protein>
<keyword evidence="2" id="KW-0812">Transmembrane</keyword>
<evidence type="ECO:0000256" key="2">
    <source>
        <dbReference type="SAM" id="Phobius"/>
    </source>
</evidence>
<sequence length="113" mass="12421">MPVGGPSSPQAVVGRSSNDNEELVSQLQGVHLATSQEKSTTHGGSMESGRHSETPTRQTVLFSATQTKKLSWKPSTVNLDRYLLAEDIMYVFLCCYCGVGNILAYWNNCMYLT</sequence>
<feature type="region of interest" description="Disordered" evidence="1">
    <location>
        <begin position="1"/>
        <end position="59"/>
    </location>
</feature>